<keyword evidence="3" id="KW-1185">Reference proteome</keyword>
<dbReference type="Gene3D" id="1.10.10.730">
    <property type="entry name" value="KorB DNA-binding domain"/>
    <property type="match status" value="1"/>
</dbReference>
<proteinExistence type="predicted"/>
<dbReference type="Proteomes" id="UP001160390">
    <property type="component" value="Unassembled WGS sequence"/>
</dbReference>
<dbReference type="SUPFAM" id="SSF46689">
    <property type="entry name" value="Homeodomain-like"/>
    <property type="match status" value="1"/>
</dbReference>
<protein>
    <submittedName>
        <fullName evidence="2">Uncharacterized protein</fullName>
    </submittedName>
</protein>
<evidence type="ECO:0000313" key="3">
    <source>
        <dbReference type="Proteomes" id="UP001160390"/>
    </source>
</evidence>
<dbReference type="InterPro" id="IPR042075">
    <property type="entry name" value="KorB_DNA-db"/>
</dbReference>
<dbReference type="Pfam" id="PF13384">
    <property type="entry name" value="HTH_23"/>
    <property type="match status" value="1"/>
</dbReference>
<name>A0AA35M5Y0_9HYPO</name>
<evidence type="ECO:0000313" key="2">
    <source>
        <dbReference type="EMBL" id="CAI6091048.1"/>
    </source>
</evidence>
<feature type="region of interest" description="Disordered" evidence="1">
    <location>
        <begin position="1"/>
        <end position="23"/>
    </location>
</feature>
<comment type="caution">
    <text evidence="2">The sequence shown here is derived from an EMBL/GenBank/DDBJ whole genome shotgun (WGS) entry which is preliminary data.</text>
</comment>
<dbReference type="EMBL" id="CABFNP030001074">
    <property type="protein sequence ID" value="CAI6091048.1"/>
    <property type="molecule type" value="Genomic_DNA"/>
</dbReference>
<accession>A0AA35M5Y0</accession>
<dbReference type="AlphaFoldDB" id="A0AA35M5Y0"/>
<dbReference type="InterPro" id="IPR009057">
    <property type="entry name" value="Homeodomain-like_sf"/>
</dbReference>
<organism evidence="2 3">
    <name type="scientific">Clonostachys chloroleuca</name>
    <dbReference type="NCBI Taxonomy" id="1926264"/>
    <lineage>
        <taxon>Eukaryota</taxon>
        <taxon>Fungi</taxon>
        <taxon>Dikarya</taxon>
        <taxon>Ascomycota</taxon>
        <taxon>Pezizomycotina</taxon>
        <taxon>Sordariomycetes</taxon>
        <taxon>Hypocreomycetidae</taxon>
        <taxon>Hypocreales</taxon>
        <taxon>Bionectriaceae</taxon>
        <taxon>Clonostachys</taxon>
    </lineage>
</organism>
<reference evidence="2" key="1">
    <citation type="submission" date="2023-01" db="EMBL/GenBank/DDBJ databases">
        <authorList>
            <person name="Piombo E."/>
        </authorList>
    </citation>
    <scope>NUCLEOTIDE SEQUENCE</scope>
</reference>
<feature type="non-terminal residue" evidence="2">
    <location>
        <position position="91"/>
    </location>
</feature>
<evidence type="ECO:0000256" key="1">
    <source>
        <dbReference type="SAM" id="MobiDB-lite"/>
    </source>
</evidence>
<feature type="compositionally biased region" description="Polar residues" evidence="1">
    <location>
        <begin position="14"/>
        <end position="23"/>
    </location>
</feature>
<gene>
    <name evidence="2" type="ORF">CCHLO57077_00019836</name>
</gene>
<sequence length="91" mass="10079">MEAKKRAFGDILNANRQGKQQTPLETRTAIVAAVQGGEKHAVVAERFGVSRATVTRLLRRLEKTSTLKAEDRFEEKSVAIIRSHGKSLSMT</sequence>